<dbReference type="AlphaFoldDB" id="A0A1H3WXZ6"/>
<feature type="transmembrane region" description="Helical" evidence="2">
    <location>
        <begin position="40"/>
        <end position="58"/>
    </location>
</feature>
<keyword evidence="2" id="KW-0472">Membrane</keyword>
<keyword evidence="2" id="KW-0812">Transmembrane</keyword>
<evidence type="ECO:0000313" key="4">
    <source>
        <dbReference type="Proteomes" id="UP000198850"/>
    </source>
</evidence>
<sequence>MRAKTIFIIIFTVLITVFLMMNTDAVEFDFILSKGQISKLLVVGVCTFIGFILGYLAGRPRTVISTYDDRSSDQENISSGPKDGLSEEDREYIS</sequence>
<dbReference type="RefSeq" id="WP_090554667.1">
    <property type="nucleotide sequence ID" value="NZ_FNRA01000001.1"/>
</dbReference>
<proteinExistence type="predicted"/>
<evidence type="ECO:0008006" key="5">
    <source>
        <dbReference type="Google" id="ProtNLM"/>
    </source>
</evidence>
<dbReference type="EMBL" id="FNRA01000001">
    <property type="protein sequence ID" value="SDZ92035.1"/>
    <property type="molecule type" value="Genomic_DNA"/>
</dbReference>
<accession>A0A1H3WXZ6</accession>
<reference evidence="3 4" key="1">
    <citation type="submission" date="2016-10" db="EMBL/GenBank/DDBJ databases">
        <authorList>
            <person name="de Groot N.N."/>
        </authorList>
    </citation>
    <scope>NUCLEOTIDE SEQUENCE [LARGE SCALE GENOMIC DNA]</scope>
    <source>
        <strain evidence="3 4">DSM 19033</strain>
    </source>
</reference>
<dbReference type="STRING" id="425514.SAMN05443550_101435"/>
<feature type="compositionally biased region" description="Basic and acidic residues" evidence="1">
    <location>
        <begin position="84"/>
        <end position="94"/>
    </location>
</feature>
<dbReference type="OrthoDB" id="798432at2"/>
<protein>
    <recommendedName>
        <fullName evidence="5">Lipopolysaccharide assembly protein A domain-containing protein</fullName>
    </recommendedName>
</protein>
<gene>
    <name evidence="3" type="ORF">SAMN05443550_101435</name>
</gene>
<name>A0A1H3WXZ6_9SPHI</name>
<feature type="transmembrane region" description="Helical" evidence="2">
    <location>
        <begin position="6"/>
        <end position="28"/>
    </location>
</feature>
<feature type="region of interest" description="Disordered" evidence="1">
    <location>
        <begin position="67"/>
        <end position="94"/>
    </location>
</feature>
<evidence type="ECO:0000256" key="2">
    <source>
        <dbReference type="SAM" id="Phobius"/>
    </source>
</evidence>
<evidence type="ECO:0000313" key="3">
    <source>
        <dbReference type="EMBL" id="SDZ92035.1"/>
    </source>
</evidence>
<organism evidence="3 4">
    <name type="scientific">Pedobacter hartonius</name>
    <dbReference type="NCBI Taxonomy" id="425514"/>
    <lineage>
        <taxon>Bacteria</taxon>
        <taxon>Pseudomonadati</taxon>
        <taxon>Bacteroidota</taxon>
        <taxon>Sphingobacteriia</taxon>
        <taxon>Sphingobacteriales</taxon>
        <taxon>Sphingobacteriaceae</taxon>
        <taxon>Pedobacter</taxon>
    </lineage>
</organism>
<keyword evidence="2" id="KW-1133">Transmembrane helix</keyword>
<dbReference type="Proteomes" id="UP000198850">
    <property type="component" value="Unassembled WGS sequence"/>
</dbReference>
<evidence type="ECO:0000256" key="1">
    <source>
        <dbReference type="SAM" id="MobiDB-lite"/>
    </source>
</evidence>
<keyword evidence="4" id="KW-1185">Reference proteome</keyword>